<dbReference type="InterPro" id="IPR004314">
    <property type="entry name" value="Neprosin"/>
</dbReference>
<dbReference type="PANTHER" id="PTHR31589:SF221">
    <property type="entry name" value="LIGASE, PUTATIVE (DUF239)-RELATED"/>
    <property type="match status" value="1"/>
</dbReference>
<keyword evidence="3" id="KW-1185">Reference proteome</keyword>
<name>A0AAW0KG79_QUESU</name>
<dbReference type="Pfam" id="PF03080">
    <property type="entry name" value="Neprosin"/>
    <property type="match status" value="2"/>
</dbReference>
<dbReference type="Proteomes" id="UP000237347">
    <property type="component" value="Unassembled WGS sequence"/>
</dbReference>
<dbReference type="Pfam" id="PF14365">
    <property type="entry name" value="Neprosin_AP"/>
    <property type="match status" value="1"/>
</dbReference>
<organism evidence="2 3">
    <name type="scientific">Quercus suber</name>
    <name type="common">Cork oak</name>
    <dbReference type="NCBI Taxonomy" id="58331"/>
    <lineage>
        <taxon>Eukaryota</taxon>
        <taxon>Viridiplantae</taxon>
        <taxon>Streptophyta</taxon>
        <taxon>Embryophyta</taxon>
        <taxon>Tracheophyta</taxon>
        <taxon>Spermatophyta</taxon>
        <taxon>Magnoliopsida</taxon>
        <taxon>eudicotyledons</taxon>
        <taxon>Gunneridae</taxon>
        <taxon>Pentapetalae</taxon>
        <taxon>rosids</taxon>
        <taxon>fabids</taxon>
        <taxon>Fagales</taxon>
        <taxon>Fagaceae</taxon>
        <taxon>Quercus</taxon>
    </lineage>
</organism>
<proteinExistence type="predicted"/>
<reference evidence="2 3" key="1">
    <citation type="journal article" date="2018" name="Sci. Data">
        <title>The draft genome sequence of cork oak.</title>
        <authorList>
            <person name="Ramos A.M."/>
            <person name="Usie A."/>
            <person name="Barbosa P."/>
            <person name="Barros P.M."/>
            <person name="Capote T."/>
            <person name="Chaves I."/>
            <person name="Simoes F."/>
            <person name="Abreu I."/>
            <person name="Carrasquinho I."/>
            <person name="Faro C."/>
            <person name="Guimaraes J.B."/>
            <person name="Mendonca D."/>
            <person name="Nobrega F."/>
            <person name="Rodrigues L."/>
            <person name="Saibo N.J.M."/>
            <person name="Varela M.C."/>
            <person name="Egas C."/>
            <person name="Matos J."/>
            <person name="Miguel C.M."/>
            <person name="Oliveira M.M."/>
            <person name="Ricardo C.P."/>
            <person name="Goncalves S."/>
        </authorList>
    </citation>
    <scope>NUCLEOTIDE SEQUENCE [LARGE SCALE GENOMIC DNA]</scope>
    <source>
        <strain evidence="3">cv. HL8</strain>
    </source>
</reference>
<dbReference type="InterPro" id="IPR025521">
    <property type="entry name" value="Neprosin_propep"/>
</dbReference>
<protein>
    <recommendedName>
        <fullName evidence="1">Neprosin PEP catalytic domain-containing protein</fullName>
    </recommendedName>
</protein>
<dbReference type="EMBL" id="PKMF04000308">
    <property type="protein sequence ID" value="KAK7838367.1"/>
    <property type="molecule type" value="Genomic_DNA"/>
</dbReference>
<dbReference type="PANTHER" id="PTHR31589">
    <property type="entry name" value="PROTEIN, PUTATIVE (DUF239)-RELATED-RELATED"/>
    <property type="match status" value="1"/>
</dbReference>
<evidence type="ECO:0000313" key="2">
    <source>
        <dbReference type="EMBL" id="KAK7838367.1"/>
    </source>
</evidence>
<dbReference type="AlphaFoldDB" id="A0AAW0KG79"/>
<accession>A0AAW0KG79</accession>
<dbReference type="PROSITE" id="PS52045">
    <property type="entry name" value="NEPROSIN_PEP_CD"/>
    <property type="match status" value="1"/>
</dbReference>
<feature type="domain" description="Neprosin PEP catalytic" evidence="1">
    <location>
        <begin position="11"/>
        <end position="279"/>
    </location>
</feature>
<dbReference type="InterPro" id="IPR053168">
    <property type="entry name" value="Glutamic_endopeptidase"/>
</dbReference>
<gene>
    <name evidence="2" type="ORF">CFP56_019940</name>
</gene>
<sequence length="362" mass="40621">MKPNSIPSSPKENSYQAELFQNWHKNGQCPEGTVPIRRTQENEWIPHKRTQINHSFYDSSGHEFAAVKLEGGEYYGARASLNVTSRDNKTRFFTYWTSDGYQNEGCFNLECPGFVQVNQKFVLGSPIEPVSNATLQFDIGIAIYMENGNWWLQVQDQVLGYEPGSIFKYLVSSASKISWGGEVYNLEPNGNHTRTQMGSGHFGNEGGGKASFFRNIEYTDNSGKFRDVEPQREWKLVAPSARSGTWVWPGSIFKYLVSSASNISWGGEVYNSEPNGNHTRTQMGSGHFGNEGGGKASDRFVDGRRIETLENKGLIKQKGSIKTIEGEDGDTIDCVDIYQQPAFDHPFLKNHIIQLLIMIADD</sequence>
<evidence type="ECO:0000259" key="1">
    <source>
        <dbReference type="PROSITE" id="PS52045"/>
    </source>
</evidence>
<evidence type="ECO:0000313" key="3">
    <source>
        <dbReference type="Proteomes" id="UP000237347"/>
    </source>
</evidence>
<dbReference type="Gene3D" id="3.90.1320.10">
    <property type="entry name" value="Outer-capsid protein sigma 3, large lobe"/>
    <property type="match status" value="1"/>
</dbReference>
<comment type="caution">
    <text evidence="2">The sequence shown here is derived from an EMBL/GenBank/DDBJ whole genome shotgun (WGS) entry which is preliminary data.</text>
</comment>